<dbReference type="AlphaFoldDB" id="A0A1B0FP74"/>
<dbReference type="InterPro" id="IPR017926">
    <property type="entry name" value="GATASE"/>
</dbReference>
<dbReference type="PRINTS" id="PR00099">
    <property type="entry name" value="CPSGATASE"/>
</dbReference>
<keyword evidence="3" id="KW-0332">GMP biosynthesis</keyword>
<dbReference type="Pfam" id="PF00117">
    <property type="entry name" value="GATase"/>
    <property type="match status" value="1"/>
</dbReference>
<organism evidence="7 8">
    <name type="scientific">Glossina morsitans morsitans</name>
    <name type="common">Savannah tsetse fly</name>
    <dbReference type="NCBI Taxonomy" id="37546"/>
    <lineage>
        <taxon>Eukaryota</taxon>
        <taxon>Metazoa</taxon>
        <taxon>Ecdysozoa</taxon>
        <taxon>Arthropoda</taxon>
        <taxon>Hexapoda</taxon>
        <taxon>Insecta</taxon>
        <taxon>Pterygota</taxon>
        <taxon>Neoptera</taxon>
        <taxon>Endopterygota</taxon>
        <taxon>Diptera</taxon>
        <taxon>Brachycera</taxon>
        <taxon>Muscomorpha</taxon>
        <taxon>Hippoboscoidea</taxon>
        <taxon>Glossinidae</taxon>
        <taxon>Glossina</taxon>
    </lineage>
</organism>
<dbReference type="PANTHER" id="PTHR11922:SF2">
    <property type="entry name" value="GMP SYNTHASE [GLUTAMINE-HYDROLYZING]"/>
    <property type="match status" value="1"/>
</dbReference>
<dbReference type="Proteomes" id="UP000092444">
    <property type="component" value="Unassembled WGS sequence"/>
</dbReference>
<evidence type="ECO:0000259" key="6">
    <source>
        <dbReference type="Pfam" id="PF00117"/>
    </source>
</evidence>
<evidence type="ECO:0000256" key="2">
    <source>
        <dbReference type="ARBA" id="ARBA00022741"/>
    </source>
</evidence>
<dbReference type="STRING" id="37546.A0A1B0FP74"/>
<evidence type="ECO:0000256" key="4">
    <source>
        <dbReference type="ARBA" id="ARBA00022755"/>
    </source>
</evidence>
<evidence type="ECO:0000256" key="3">
    <source>
        <dbReference type="ARBA" id="ARBA00022749"/>
    </source>
</evidence>
<evidence type="ECO:0000313" key="7">
    <source>
        <dbReference type="EnsemblMetazoa" id="GMOY005706-PA"/>
    </source>
</evidence>
<evidence type="ECO:0000313" key="8">
    <source>
        <dbReference type="Proteomes" id="UP000092444"/>
    </source>
</evidence>
<dbReference type="EMBL" id="CCAG010016105">
    <property type="status" value="NOT_ANNOTATED_CDS"/>
    <property type="molecule type" value="Genomic_DNA"/>
</dbReference>
<dbReference type="PANTHER" id="PTHR11922">
    <property type="entry name" value="GMP SYNTHASE-RELATED"/>
    <property type="match status" value="1"/>
</dbReference>
<keyword evidence="1" id="KW-0436">Ligase</keyword>
<dbReference type="SUPFAM" id="SSF52317">
    <property type="entry name" value="Class I glutamine amidotransferase-like"/>
    <property type="match status" value="1"/>
</dbReference>
<name>A0A1B0FP74_GLOMM</name>
<dbReference type="Gene3D" id="3.40.50.880">
    <property type="match status" value="1"/>
</dbReference>
<dbReference type="GO" id="GO:0005524">
    <property type="term" value="F:ATP binding"/>
    <property type="evidence" value="ECO:0007669"/>
    <property type="project" value="UniProtKB-KW"/>
</dbReference>
<feature type="domain" description="Glutamine amidotransferase" evidence="6">
    <location>
        <begin position="38"/>
        <end position="143"/>
    </location>
</feature>
<dbReference type="GO" id="GO:0003921">
    <property type="term" value="F:GMP synthase activity"/>
    <property type="evidence" value="ECO:0007669"/>
    <property type="project" value="TreeGrafter"/>
</dbReference>
<keyword evidence="5" id="KW-0067">ATP-binding</keyword>
<protein>
    <recommendedName>
        <fullName evidence="6">Glutamine amidotransferase domain-containing protein</fullName>
    </recommendedName>
</protein>
<evidence type="ECO:0000256" key="1">
    <source>
        <dbReference type="ARBA" id="ARBA00022598"/>
    </source>
</evidence>
<sequence length="149" mass="16514">MFLRVFLKVLPCCNDNDMSTTNKFLSSENGLRYDKVAILDAGAQYGKVIDRKVRELLVESDILPLDTSASAIRSNGYRGIIISGGPNSVYADDAPTYDPDIFKLKIPVLGICYGMQLINKEFGGTVSRKNIREDGQQIIEVETSCPLFK</sequence>
<dbReference type="VEuPathDB" id="VectorBase:GMOY005706"/>
<dbReference type="EnsemblMetazoa" id="GMOY005706-RA">
    <property type="protein sequence ID" value="GMOY005706-PA"/>
    <property type="gene ID" value="GMOY005706"/>
</dbReference>
<dbReference type="PROSITE" id="PS51273">
    <property type="entry name" value="GATASE_TYPE_1"/>
    <property type="match status" value="1"/>
</dbReference>
<keyword evidence="2" id="KW-0547">Nucleotide-binding</keyword>
<dbReference type="GO" id="GO:0005829">
    <property type="term" value="C:cytosol"/>
    <property type="evidence" value="ECO:0007669"/>
    <property type="project" value="TreeGrafter"/>
</dbReference>
<reference evidence="7" key="1">
    <citation type="submission" date="2020-05" db="UniProtKB">
        <authorList>
            <consortium name="EnsemblMetazoa"/>
        </authorList>
    </citation>
    <scope>IDENTIFICATION</scope>
    <source>
        <strain evidence="7">Yale</strain>
    </source>
</reference>
<evidence type="ECO:0000256" key="5">
    <source>
        <dbReference type="ARBA" id="ARBA00022840"/>
    </source>
</evidence>
<keyword evidence="8" id="KW-1185">Reference proteome</keyword>
<proteinExistence type="predicted"/>
<keyword evidence="4" id="KW-0658">Purine biosynthesis</keyword>
<accession>A0A1B0FP74</accession>
<dbReference type="InterPro" id="IPR029062">
    <property type="entry name" value="Class_I_gatase-like"/>
</dbReference>